<evidence type="ECO:0008006" key="4">
    <source>
        <dbReference type="Google" id="ProtNLM"/>
    </source>
</evidence>
<sequence>MRRYAVSVLALFLAAAAGWGSGVPASYAQPRPDQDGTAKMAAARLATAKYATDLARAKADGYTIISPMIPNMGYHFLNPKIQGFDITKPPILVYVRKGDDWQLVAIEWVYPKKPAAPPLQGATYGSFGAACHYKDGSFVPAYTDSMCVKVHPKTGAEFAFWHPPLVTFHVWLWYPNPRGVFGEYNPLLTPFNEE</sequence>
<feature type="signal peptide" evidence="1">
    <location>
        <begin position="1"/>
        <end position="28"/>
    </location>
</feature>
<comment type="caution">
    <text evidence="2">The sequence shown here is derived from an EMBL/GenBank/DDBJ whole genome shotgun (WGS) entry which is preliminary data.</text>
</comment>
<gene>
    <name evidence="2" type="ORF">E6H03_08900</name>
</gene>
<accession>A0A537J9I5</accession>
<feature type="chain" id="PRO_5022064711" description="DUF1254 domain-containing protein" evidence="1">
    <location>
        <begin position="29"/>
        <end position="194"/>
    </location>
</feature>
<dbReference type="EMBL" id="VBAN01000277">
    <property type="protein sequence ID" value="TMI80165.1"/>
    <property type="molecule type" value="Genomic_DNA"/>
</dbReference>
<evidence type="ECO:0000313" key="2">
    <source>
        <dbReference type="EMBL" id="TMI80165.1"/>
    </source>
</evidence>
<proteinExistence type="predicted"/>
<evidence type="ECO:0000256" key="1">
    <source>
        <dbReference type="SAM" id="SignalP"/>
    </source>
</evidence>
<organism evidence="2 3">
    <name type="scientific">Candidatus Segetimicrobium genomatis</name>
    <dbReference type="NCBI Taxonomy" id="2569760"/>
    <lineage>
        <taxon>Bacteria</taxon>
        <taxon>Bacillati</taxon>
        <taxon>Candidatus Sysuimicrobiota</taxon>
        <taxon>Candidatus Sysuimicrobiia</taxon>
        <taxon>Candidatus Sysuimicrobiales</taxon>
        <taxon>Candidatus Segetimicrobiaceae</taxon>
        <taxon>Candidatus Segetimicrobium</taxon>
    </lineage>
</organism>
<dbReference type="AlphaFoldDB" id="A0A537J9I5"/>
<evidence type="ECO:0000313" key="3">
    <source>
        <dbReference type="Proteomes" id="UP000318093"/>
    </source>
</evidence>
<keyword evidence="1" id="KW-0732">Signal</keyword>
<reference evidence="2 3" key="1">
    <citation type="journal article" date="2019" name="Nat. Microbiol.">
        <title>Mediterranean grassland soil C-N compound turnover is dependent on rainfall and depth, and is mediated by genomically divergent microorganisms.</title>
        <authorList>
            <person name="Diamond S."/>
            <person name="Andeer P.F."/>
            <person name="Li Z."/>
            <person name="Crits-Christoph A."/>
            <person name="Burstein D."/>
            <person name="Anantharaman K."/>
            <person name="Lane K.R."/>
            <person name="Thomas B.C."/>
            <person name="Pan C."/>
            <person name="Northen T.R."/>
            <person name="Banfield J.F."/>
        </authorList>
    </citation>
    <scope>NUCLEOTIDE SEQUENCE [LARGE SCALE GENOMIC DNA]</scope>
    <source>
        <strain evidence="2">NP_6</strain>
    </source>
</reference>
<protein>
    <recommendedName>
        <fullName evidence="4">DUF1254 domain-containing protein</fullName>
    </recommendedName>
</protein>
<dbReference type="Proteomes" id="UP000318093">
    <property type="component" value="Unassembled WGS sequence"/>
</dbReference>
<name>A0A537J9I5_9BACT</name>